<dbReference type="PANTHER" id="PTHR10110">
    <property type="entry name" value="SODIUM/HYDROGEN EXCHANGER"/>
    <property type="match status" value="1"/>
</dbReference>
<dbReference type="GO" id="GO:0051453">
    <property type="term" value="P:regulation of intracellular pH"/>
    <property type="evidence" value="ECO:0007669"/>
    <property type="project" value="TreeGrafter"/>
</dbReference>
<evidence type="ECO:0000313" key="14">
    <source>
        <dbReference type="EMBL" id="KYF57881.1"/>
    </source>
</evidence>
<organism evidence="14 15">
    <name type="scientific">Sorangium cellulosum</name>
    <name type="common">Polyangium cellulosum</name>
    <dbReference type="NCBI Taxonomy" id="56"/>
    <lineage>
        <taxon>Bacteria</taxon>
        <taxon>Pseudomonadati</taxon>
        <taxon>Myxococcota</taxon>
        <taxon>Polyangia</taxon>
        <taxon>Polyangiales</taxon>
        <taxon>Polyangiaceae</taxon>
        <taxon>Sorangium</taxon>
    </lineage>
</organism>
<keyword evidence="6 12" id="KW-0812">Transmembrane</keyword>
<feature type="transmembrane region" description="Helical" evidence="12">
    <location>
        <begin position="297"/>
        <end position="319"/>
    </location>
</feature>
<keyword evidence="9" id="KW-0406">Ion transport</keyword>
<gene>
    <name evidence="14" type="ORF">BE08_06895</name>
</gene>
<reference evidence="14 15" key="1">
    <citation type="submission" date="2014-02" db="EMBL/GenBank/DDBJ databases">
        <title>The small core and large imbalanced accessory genome model reveals a collaborative survival strategy of Sorangium cellulosum strains in nature.</title>
        <authorList>
            <person name="Han K."/>
            <person name="Peng R."/>
            <person name="Blom J."/>
            <person name="Li Y.-Z."/>
        </authorList>
    </citation>
    <scope>NUCLEOTIDE SEQUENCE [LARGE SCALE GENOMIC DNA]</scope>
    <source>
        <strain evidence="14 15">So0157-25</strain>
    </source>
</reference>
<feature type="transmembrane region" description="Helical" evidence="12">
    <location>
        <begin position="362"/>
        <end position="381"/>
    </location>
</feature>
<keyword evidence="11" id="KW-0739">Sodium transport</keyword>
<evidence type="ECO:0000256" key="10">
    <source>
        <dbReference type="ARBA" id="ARBA00023136"/>
    </source>
</evidence>
<evidence type="ECO:0000259" key="13">
    <source>
        <dbReference type="Pfam" id="PF00999"/>
    </source>
</evidence>
<evidence type="ECO:0000256" key="5">
    <source>
        <dbReference type="ARBA" id="ARBA00022475"/>
    </source>
</evidence>
<evidence type="ECO:0000256" key="7">
    <source>
        <dbReference type="ARBA" id="ARBA00022989"/>
    </source>
</evidence>
<feature type="transmembrane region" description="Helical" evidence="12">
    <location>
        <begin position="181"/>
        <end position="204"/>
    </location>
</feature>
<dbReference type="InterPro" id="IPR006153">
    <property type="entry name" value="Cation/H_exchanger_TM"/>
</dbReference>
<dbReference type="EMBL" id="JELY01000850">
    <property type="protein sequence ID" value="KYF57881.1"/>
    <property type="molecule type" value="Genomic_DNA"/>
</dbReference>
<comment type="subcellular location">
    <subcellularLocation>
        <location evidence="1">Cell membrane</location>
        <topology evidence="1">Multi-pass membrane protein</topology>
    </subcellularLocation>
</comment>
<keyword evidence="5" id="KW-1003">Cell membrane</keyword>
<feature type="transmembrane region" description="Helical" evidence="12">
    <location>
        <begin position="113"/>
        <end position="131"/>
    </location>
</feature>
<feature type="transmembrane region" description="Helical" evidence="12">
    <location>
        <begin position="84"/>
        <end position="107"/>
    </location>
</feature>
<accession>A0A150PQ71</accession>
<sequence>MRERLESLLLVLAVGSVVAIGAKRVGIPYNVALVLMGLLLVVIDVLPNTPLDPEVILIAFLPVLVFEGALVADADSLRAAGRPILALAVPGVLISLLGTAAVATLVLDLPFSAALLLGALLAITDTVSVLLAFRSVRVPHRLAAIMEGESLFNDGTALVLVVLASRVLASGTFDAVETFRALAMAVLGGAVLGGAFGAVGTGLLRRTPDHLTAILASLVLVFATALLTERLHASPVIAVVVAGVVVGRAARRHLEPSRVLALEGFWETIGFALNVLLFLLVGMQIQAEMLVREAASIGLALIALHAGRAVAVYGCFGVLRAMTQEVVPFRWQHVMLLGNIKGALSMAAVLSLPKDMPFRERLITIVFGVTFVTLVAQALPFERLLKLLRVAAPSADASLDAAKATLIAARRGQAEIDELLASGLVSRKEHAERRAAFQRRVIEAEAALLSPQGEAARDHMTDLALLSAQKAALLDAARRGLIAPETAYAQASEIDREMLRLHMHEGGG</sequence>
<evidence type="ECO:0000256" key="8">
    <source>
        <dbReference type="ARBA" id="ARBA00023053"/>
    </source>
</evidence>
<keyword evidence="10 12" id="KW-0472">Membrane</keyword>
<dbReference type="AlphaFoldDB" id="A0A150PQ71"/>
<dbReference type="GO" id="GO:0015386">
    <property type="term" value="F:potassium:proton antiporter activity"/>
    <property type="evidence" value="ECO:0007669"/>
    <property type="project" value="TreeGrafter"/>
</dbReference>
<feature type="transmembrane region" description="Helical" evidence="12">
    <location>
        <begin position="331"/>
        <end position="350"/>
    </location>
</feature>
<dbReference type="InterPro" id="IPR018422">
    <property type="entry name" value="Cation/H_exchanger_CPA1"/>
</dbReference>
<feature type="transmembrane region" description="Helical" evidence="12">
    <location>
        <begin position="55"/>
        <end position="72"/>
    </location>
</feature>
<feature type="transmembrane region" description="Helical" evidence="12">
    <location>
        <begin position="211"/>
        <end position="227"/>
    </location>
</feature>
<dbReference type="Proteomes" id="UP000075420">
    <property type="component" value="Unassembled WGS sequence"/>
</dbReference>
<proteinExistence type="inferred from homology"/>
<feature type="transmembrane region" description="Helical" evidence="12">
    <location>
        <begin position="29"/>
        <end position="49"/>
    </location>
</feature>
<protein>
    <submittedName>
        <fullName evidence="14">Sodium:proton antiporter</fullName>
    </submittedName>
</protein>
<dbReference type="GO" id="GO:0005886">
    <property type="term" value="C:plasma membrane"/>
    <property type="evidence" value="ECO:0007669"/>
    <property type="project" value="UniProtKB-SubCell"/>
</dbReference>
<comment type="caution">
    <text evidence="14">The sequence shown here is derived from an EMBL/GenBank/DDBJ whole genome shotgun (WGS) entry which is preliminary data.</text>
</comment>
<evidence type="ECO:0000256" key="6">
    <source>
        <dbReference type="ARBA" id="ARBA00022692"/>
    </source>
</evidence>
<feature type="domain" description="Cation/H+ exchanger transmembrane" evidence="13">
    <location>
        <begin position="16"/>
        <end position="385"/>
    </location>
</feature>
<evidence type="ECO:0000256" key="2">
    <source>
        <dbReference type="ARBA" id="ARBA00007367"/>
    </source>
</evidence>
<keyword evidence="7 12" id="KW-1133">Transmembrane helix</keyword>
<evidence type="ECO:0000256" key="1">
    <source>
        <dbReference type="ARBA" id="ARBA00004651"/>
    </source>
</evidence>
<evidence type="ECO:0000256" key="4">
    <source>
        <dbReference type="ARBA" id="ARBA00022449"/>
    </source>
</evidence>
<dbReference type="Gene3D" id="6.10.140.1330">
    <property type="match status" value="1"/>
</dbReference>
<keyword evidence="3" id="KW-0813">Transport</keyword>
<comment type="similarity">
    <text evidence="2">Belongs to the monovalent cation:proton antiporter 1 (CPA1) transporter (TC 2.A.36) family.</text>
</comment>
<dbReference type="Pfam" id="PF00999">
    <property type="entry name" value="Na_H_Exchanger"/>
    <property type="match status" value="1"/>
</dbReference>
<dbReference type="GO" id="GO:0098719">
    <property type="term" value="P:sodium ion import across plasma membrane"/>
    <property type="evidence" value="ECO:0007669"/>
    <property type="project" value="TreeGrafter"/>
</dbReference>
<keyword evidence="4" id="KW-0050">Antiport</keyword>
<feature type="transmembrane region" description="Helical" evidence="12">
    <location>
        <begin position="151"/>
        <end position="169"/>
    </location>
</feature>
<evidence type="ECO:0000256" key="11">
    <source>
        <dbReference type="ARBA" id="ARBA00023201"/>
    </source>
</evidence>
<keyword evidence="8" id="KW-0915">Sodium</keyword>
<evidence type="ECO:0000256" key="3">
    <source>
        <dbReference type="ARBA" id="ARBA00022448"/>
    </source>
</evidence>
<name>A0A150PQ71_SORCE</name>
<dbReference type="PANTHER" id="PTHR10110:SF195">
    <property type="entry name" value="NA(+)_H(+) ANTIPORTER NHAS2"/>
    <property type="match status" value="1"/>
</dbReference>
<feature type="transmembrane region" description="Helical" evidence="12">
    <location>
        <begin position="6"/>
        <end position="22"/>
    </location>
</feature>
<evidence type="ECO:0000313" key="15">
    <source>
        <dbReference type="Proteomes" id="UP000075420"/>
    </source>
</evidence>
<evidence type="ECO:0000256" key="9">
    <source>
        <dbReference type="ARBA" id="ARBA00023065"/>
    </source>
</evidence>
<dbReference type="GO" id="GO:0015385">
    <property type="term" value="F:sodium:proton antiporter activity"/>
    <property type="evidence" value="ECO:0007669"/>
    <property type="project" value="InterPro"/>
</dbReference>
<feature type="transmembrane region" description="Helical" evidence="12">
    <location>
        <begin position="262"/>
        <end position="285"/>
    </location>
</feature>
<evidence type="ECO:0000256" key="12">
    <source>
        <dbReference type="SAM" id="Phobius"/>
    </source>
</evidence>